<accession>A0A2P2R2R9</accession>
<proteinExistence type="predicted"/>
<name>A0A2P2R2R9_RHIMU</name>
<dbReference type="EMBL" id="GGEC01092996">
    <property type="protein sequence ID" value="MBX73480.1"/>
    <property type="molecule type" value="Transcribed_RNA"/>
</dbReference>
<organism evidence="1">
    <name type="scientific">Rhizophora mucronata</name>
    <name type="common">Asiatic mangrove</name>
    <dbReference type="NCBI Taxonomy" id="61149"/>
    <lineage>
        <taxon>Eukaryota</taxon>
        <taxon>Viridiplantae</taxon>
        <taxon>Streptophyta</taxon>
        <taxon>Embryophyta</taxon>
        <taxon>Tracheophyta</taxon>
        <taxon>Spermatophyta</taxon>
        <taxon>Magnoliopsida</taxon>
        <taxon>eudicotyledons</taxon>
        <taxon>Gunneridae</taxon>
        <taxon>Pentapetalae</taxon>
        <taxon>rosids</taxon>
        <taxon>fabids</taxon>
        <taxon>Malpighiales</taxon>
        <taxon>Rhizophoraceae</taxon>
        <taxon>Rhizophora</taxon>
    </lineage>
</organism>
<reference evidence="1" key="1">
    <citation type="submission" date="2018-02" db="EMBL/GenBank/DDBJ databases">
        <title>Rhizophora mucronata_Transcriptome.</title>
        <authorList>
            <person name="Meera S.P."/>
            <person name="Sreeshan A."/>
            <person name="Augustine A."/>
        </authorList>
    </citation>
    <scope>NUCLEOTIDE SEQUENCE</scope>
    <source>
        <tissue evidence="1">Leaf</tissue>
    </source>
</reference>
<dbReference type="AlphaFoldDB" id="A0A2P2R2R9"/>
<evidence type="ECO:0000313" key="1">
    <source>
        <dbReference type="EMBL" id="MBX73480.1"/>
    </source>
</evidence>
<protein>
    <submittedName>
        <fullName evidence="1">Uncharacterized protein</fullName>
    </submittedName>
</protein>
<sequence length="61" mass="6935">MVDVGRAPRIMPSQRHKVSCSAKMSLHTNYGPLIIIWDHNSAKTNSSKDHFLSFRILTVLK</sequence>